<sequence>MRFPDPLRPARLLRRYKRFLADVQFDDAPGPDTIHVANPGAMLGLLDPGRRLWASPARNPARKLRWSWELVEADPATGAGLVGINTAWPNALAAEAVAAGTIPELAGYEGLRREVRYGRNSRIDLLLEDPARPPCYVEVKNVHLKRAGSGRSGAAEFPDCVTARGAKHLAELAEMAQAGARAVMLFVVQREDCDGFRPAADLDPAYWRAFAAAQAAGVEALVYACRLSPQEIRVDRRLPADWEAGRP</sequence>
<dbReference type="CDD" id="cd22359">
    <property type="entry name" value="SfsA-like_bacterial"/>
    <property type="match status" value="1"/>
</dbReference>
<evidence type="ECO:0000259" key="2">
    <source>
        <dbReference type="Pfam" id="PF03749"/>
    </source>
</evidence>
<dbReference type="InterPro" id="IPR041465">
    <property type="entry name" value="SfsA_N"/>
</dbReference>
<evidence type="ECO:0000256" key="1">
    <source>
        <dbReference type="HAMAP-Rule" id="MF_00095"/>
    </source>
</evidence>
<dbReference type="Pfam" id="PF17746">
    <property type="entry name" value="SfsA_N"/>
    <property type="match status" value="1"/>
</dbReference>
<reference evidence="5" key="1">
    <citation type="journal article" date="2019" name="Int. J. Syst. Evol. Microbiol.">
        <title>The Global Catalogue of Microorganisms (GCM) 10K type strain sequencing project: providing services to taxonomists for standard genome sequencing and annotation.</title>
        <authorList>
            <consortium name="The Broad Institute Genomics Platform"/>
            <consortium name="The Broad Institute Genome Sequencing Center for Infectious Disease"/>
            <person name="Wu L."/>
            <person name="Ma J."/>
        </authorList>
    </citation>
    <scope>NUCLEOTIDE SEQUENCE [LARGE SCALE GENOMIC DNA]</scope>
    <source>
        <strain evidence="5">KCTC 42964</strain>
    </source>
</reference>
<dbReference type="HAMAP" id="MF_00095">
    <property type="entry name" value="SfsA"/>
    <property type="match status" value="1"/>
</dbReference>
<evidence type="ECO:0000313" key="4">
    <source>
        <dbReference type="EMBL" id="MFC3229363.1"/>
    </source>
</evidence>
<gene>
    <name evidence="1 4" type="primary">sfsA</name>
    <name evidence="4" type="ORF">ACFOGJ_19100</name>
</gene>
<dbReference type="InterPro" id="IPR005224">
    <property type="entry name" value="SfsA"/>
</dbReference>
<dbReference type="InterPro" id="IPR040452">
    <property type="entry name" value="SfsA_C"/>
</dbReference>
<dbReference type="PANTHER" id="PTHR30545">
    <property type="entry name" value="SUGAR FERMENTATION STIMULATION PROTEIN A"/>
    <property type="match status" value="1"/>
</dbReference>
<feature type="domain" description="SfsA N-terminal OB" evidence="3">
    <location>
        <begin position="13"/>
        <end position="79"/>
    </location>
</feature>
<organism evidence="4 5">
    <name type="scientific">Marinibaculum pumilum</name>
    <dbReference type="NCBI Taxonomy" id="1766165"/>
    <lineage>
        <taxon>Bacteria</taxon>
        <taxon>Pseudomonadati</taxon>
        <taxon>Pseudomonadota</taxon>
        <taxon>Alphaproteobacteria</taxon>
        <taxon>Rhodospirillales</taxon>
        <taxon>Rhodospirillaceae</taxon>
        <taxon>Marinibaculum</taxon>
    </lineage>
</organism>
<accession>A0ABV7L4U2</accession>
<evidence type="ECO:0000259" key="3">
    <source>
        <dbReference type="Pfam" id="PF17746"/>
    </source>
</evidence>
<dbReference type="RefSeq" id="WP_379903692.1">
    <property type="nucleotide sequence ID" value="NZ_JBHRTR010000031.1"/>
</dbReference>
<dbReference type="Gene3D" id="2.40.50.580">
    <property type="match status" value="1"/>
</dbReference>
<dbReference type="EMBL" id="JBHRTR010000031">
    <property type="protein sequence ID" value="MFC3229363.1"/>
    <property type="molecule type" value="Genomic_DNA"/>
</dbReference>
<feature type="domain" description="Sugar fermentation stimulation protein C-terminal" evidence="2">
    <location>
        <begin position="88"/>
        <end position="230"/>
    </location>
</feature>
<protein>
    <recommendedName>
        <fullName evidence="1">Sugar fermentation stimulation protein homolog</fullName>
    </recommendedName>
</protein>
<dbReference type="NCBIfam" id="TIGR00230">
    <property type="entry name" value="sfsA"/>
    <property type="match status" value="1"/>
</dbReference>
<dbReference type="PANTHER" id="PTHR30545:SF2">
    <property type="entry name" value="SUGAR FERMENTATION STIMULATION PROTEIN A"/>
    <property type="match status" value="1"/>
</dbReference>
<comment type="similarity">
    <text evidence="1">Belongs to the SfsA family.</text>
</comment>
<dbReference type="Gene3D" id="3.40.1350.60">
    <property type="match status" value="1"/>
</dbReference>
<comment type="caution">
    <text evidence="4">The sequence shown here is derived from an EMBL/GenBank/DDBJ whole genome shotgun (WGS) entry which is preliminary data.</text>
</comment>
<proteinExistence type="inferred from homology"/>
<dbReference type="Pfam" id="PF03749">
    <property type="entry name" value="SfsA"/>
    <property type="match status" value="1"/>
</dbReference>
<dbReference type="Proteomes" id="UP001595528">
    <property type="component" value="Unassembled WGS sequence"/>
</dbReference>
<evidence type="ECO:0000313" key="5">
    <source>
        <dbReference type="Proteomes" id="UP001595528"/>
    </source>
</evidence>
<name>A0ABV7L4U2_9PROT</name>
<keyword evidence="5" id="KW-1185">Reference proteome</keyword>